<dbReference type="GO" id="GO:0004673">
    <property type="term" value="F:protein histidine kinase activity"/>
    <property type="evidence" value="ECO:0007669"/>
    <property type="project" value="UniProtKB-EC"/>
</dbReference>
<feature type="domain" description="Signal transduction histidine kinase internal region" evidence="2">
    <location>
        <begin position="169"/>
        <end position="245"/>
    </location>
</feature>
<dbReference type="SUPFAM" id="SSF55874">
    <property type="entry name" value="ATPase domain of HSP90 chaperone/DNA topoisomerase II/histidine kinase"/>
    <property type="match status" value="1"/>
</dbReference>
<evidence type="ECO:0000259" key="2">
    <source>
        <dbReference type="Pfam" id="PF06580"/>
    </source>
</evidence>
<dbReference type="Pfam" id="PF06580">
    <property type="entry name" value="His_kinase"/>
    <property type="match status" value="1"/>
</dbReference>
<dbReference type="RefSeq" id="WP_149106030.1">
    <property type="nucleotide sequence ID" value="NZ_JBHLWO010000002.1"/>
</dbReference>
<feature type="transmembrane region" description="Helical" evidence="1">
    <location>
        <begin position="127"/>
        <end position="149"/>
    </location>
</feature>
<evidence type="ECO:0000313" key="4">
    <source>
        <dbReference type="Proteomes" id="UP001589774"/>
    </source>
</evidence>
<reference evidence="3 4" key="1">
    <citation type="submission" date="2024-09" db="EMBL/GenBank/DDBJ databases">
        <authorList>
            <person name="Sun Q."/>
            <person name="Mori K."/>
        </authorList>
    </citation>
    <scope>NUCLEOTIDE SEQUENCE [LARGE SCALE GENOMIC DNA]</scope>
    <source>
        <strain evidence="3 4">CCM 7765</strain>
    </source>
</reference>
<proteinExistence type="predicted"/>
<feature type="transmembrane region" description="Helical" evidence="1">
    <location>
        <begin position="85"/>
        <end position="107"/>
    </location>
</feature>
<comment type="caution">
    <text evidence="3">The sequence shown here is derived from an EMBL/GenBank/DDBJ whole genome shotgun (WGS) entry which is preliminary data.</text>
</comment>
<feature type="transmembrane region" description="Helical" evidence="1">
    <location>
        <begin position="25"/>
        <end position="42"/>
    </location>
</feature>
<dbReference type="PANTHER" id="PTHR34220">
    <property type="entry name" value="SENSOR HISTIDINE KINASE YPDA"/>
    <property type="match status" value="1"/>
</dbReference>
<dbReference type="InterPro" id="IPR010559">
    <property type="entry name" value="Sig_transdc_His_kin_internal"/>
</dbReference>
<dbReference type="InterPro" id="IPR036890">
    <property type="entry name" value="HATPase_C_sf"/>
</dbReference>
<accession>A0ABV6HPE0</accession>
<protein>
    <submittedName>
        <fullName evidence="3">Sensor histidine kinase</fullName>
        <ecNumber evidence="3">2.7.13.3</ecNumber>
    </submittedName>
</protein>
<gene>
    <name evidence="3" type="ORF">ACFFI0_19785</name>
</gene>
<dbReference type="EC" id="2.7.13.3" evidence="3"/>
<keyword evidence="4" id="KW-1185">Reference proteome</keyword>
<dbReference type="Proteomes" id="UP001589774">
    <property type="component" value="Unassembled WGS sequence"/>
</dbReference>
<evidence type="ECO:0000256" key="1">
    <source>
        <dbReference type="SAM" id="Phobius"/>
    </source>
</evidence>
<name>A0ABV6HPE0_9SPHI</name>
<keyword evidence="1" id="KW-0812">Transmembrane</keyword>
<keyword evidence="1" id="KW-1133">Transmembrane helix</keyword>
<dbReference type="Gene3D" id="3.30.565.10">
    <property type="entry name" value="Histidine kinase-like ATPase, C-terminal domain"/>
    <property type="match status" value="1"/>
</dbReference>
<keyword evidence="3" id="KW-0808">Transferase</keyword>
<dbReference type="EMBL" id="JBHLWO010000002">
    <property type="protein sequence ID" value="MFC0320576.1"/>
    <property type="molecule type" value="Genomic_DNA"/>
</dbReference>
<dbReference type="InterPro" id="IPR050640">
    <property type="entry name" value="Bact_2-comp_sensor_kinase"/>
</dbReference>
<keyword evidence="3" id="KW-0418">Kinase</keyword>
<evidence type="ECO:0000313" key="3">
    <source>
        <dbReference type="EMBL" id="MFC0320576.1"/>
    </source>
</evidence>
<dbReference type="PANTHER" id="PTHR34220:SF7">
    <property type="entry name" value="SENSOR HISTIDINE KINASE YPDA"/>
    <property type="match status" value="1"/>
</dbReference>
<organism evidence="3 4">
    <name type="scientific">Olivibacter oleidegradans</name>
    <dbReference type="NCBI Taxonomy" id="760123"/>
    <lineage>
        <taxon>Bacteria</taxon>
        <taxon>Pseudomonadati</taxon>
        <taxon>Bacteroidota</taxon>
        <taxon>Sphingobacteriia</taxon>
        <taxon>Sphingobacteriales</taxon>
        <taxon>Sphingobacteriaceae</taxon>
        <taxon>Olivibacter</taxon>
    </lineage>
</organism>
<feature type="transmembrane region" description="Helical" evidence="1">
    <location>
        <begin position="54"/>
        <end position="76"/>
    </location>
</feature>
<keyword evidence="1" id="KW-0472">Membrane</keyword>
<sequence>MQQQESLEIKNTAIIRLIVDERYRAFRHIFLFLGLFVMISFTNPLSEYTGLYRYYRRFCVFAHLIFMFYVNMNILIPKFFFKGKYVLYIVSLLLLVMICLFMMKFLLENTLDPQNVSVNYQKGNPAKGFYETTLILTPVILVTTMIKLFQRWIRDNERMSDLKNLTLTMELNELRNQINPHFLFNMLNGIKALVRSNPEKATLVIMKLSEFLRYQLYENNVEKTPLRSEIDFLTNFLELEKIRRDNFQVEVNDQSTIHNLNAIFLPANIFTTFVENAIKHSIDIKQGESYIRIDINVNNHKLYFDCVNSIDPNYVASDKKNSGLGLANVKRRLHLLYGDSYTLNTTSKVNEYHVHLILPI</sequence>